<comment type="pathway">
    <text evidence="1">Amino-acid biosynthesis; L-asparagine biosynthesis; L-asparagine from L-aspartate (L-Gln route): step 1/1.</text>
</comment>
<evidence type="ECO:0000256" key="7">
    <source>
        <dbReference type="ARBA" id="ARBA00048741"/>
    </source>
</evidence>
<dbReference type="OrthoDB" id="9763290at2"/>
<keyword evidence="6" id="KW-0315">Glutamine amidotransferase</keyword>
<evidence type="ECO:0000313" key="11">
    <source>
        <dbReference type="Proteomes" id="UP000199594"/>
    </source>
</evidence>
<dbReference type="GO" id="GO:0005524">
    <property type="term" value="F:ATP binding"/>
    <property type="evidence" value="ECO:0007669"/>
    <property type="project" value="UniProtKB-KW"/>
</dbReference>
<protein>
    <recommendedName>
        <fullName evidence="3">asparagine synthase (glutamine-hydrolyzing)</fullName>
        <ecNumber evidence="3">6.3.5.4</ecNumber>
    </recommendedName>
</protein>
<dbReference type="InterPro" id="IPR029055">
    <property type="entry name" value="Ntn_hydrolases_N"/>
</dbReference>
<dbReference type="InterPro" id="IPR033738">
    <property type="entry name" value="AsnB_N"/>
</dbReference>
<evidence type="ECO:0000256" key="8">
    <source>
        <dbReference type="PIRSR" id="PIRSR001589-2"/>
    </source>
</evidence>
<dbReference type="AlphaFoldDB" id="A0A1I7BDZ1"/>
<proteinExistence type="inferred from homology"/>
<dbReference type="InterPro" id="IPR014729">
    <property type="entry name" value="Rossmann-like_a/b/a_fold"/>
</dbReference>
<dbReference type="InterPro" id="IPR051786">
    <property type="entry name" value="ASN_synthetase/amidase"/>
</dbReference>
<dbReference type="SUPFAM" id="SSF52402">
    <property type="entry name" value="Adenine nucleotide alpha hydrolases-like"/>
    <property type="match status" value="1"/>
</dbReference>
<evidence type="ECO:0000256" key="4">
    <source>
        <dbReference type="ARBA" id="ARBA00022741"/>
    </source>
</evidence>
<evidence type="ECO:0000256" key="3">
    <source>
        <dbReference type="ARBA" id="ARBA00012737"/>
    </source>
</evidence>
<organism evidence="10 11">
    <name type="scientific">Halomonas saccharevitans</name>
    <dbReference type="NCBI Taxonomy" id="416872"/>
    <lineage>
        <taxon>Bacteria</taxon>
        <taxon>Pseudomonadati</taxon>
        <taxon>Pseudomonadota</taxon>
        <taxon>Gammaproteobacteria</taxon>
        <taxon>Oceanospirillales</taxon>
        <taxon>Halomonadaceae</taxon>
        <taxon>Halomonas</taxon>
    </lineage>
</organism>
<evidence type="ECO:0000313" key="10">
    <source>
        <dbReference type="EMBL" id="SFT85446.1"/>
    </source>
</evidence>
<dbReference type="PANTHER" id="PTHR43284:SF1">
    <property type="entry name" value="ASPARAGINE SYNTHETASE"/>
    <property type="match status" value="1"/>
</dbReference>
<evidence type="ECO:0000256" key="2">
    <source>
        <dbReference type="ARBA" id="ARBA00005752"/>
    </source>
</evidence>
<dbReference type="GO" id="GO:0006529">
    <property type="term" value="P:asparagine biosynthetic process"/>
    <property type="evidence" value="ECO:0007669"/>
    <property type="project" value="InterPro"/>
</dbReference>
<reference evidence="10 11" key="1">
    <citation type="submission" date="2016-10" db="EMBL/GenBank/DDBJ databases">
        <authorList>
            <person name="de Groot N.N."/>
        </authorList>
    </citation>
    <scope>NUCLEOTIDE SEQUENCE [LARGE SCALE GENOMIC DNA]</scope>
    <source>
        <strain evidence="10 11">CGMCC 1.6493</strain>
    </source>
</reference>
<keyword evidence="4 8" id="KW-0547">Nucleotide-binding</keyword>
<sequence length="649" mass="73816">MSAILGRVSLDGRQVSRRNFIKAFDTLQDWGRDGRGLLVQGAVALGHQNLALTLVSGNERQPLCLGRQYIVSDAVIDNRAELCELLEIDSILAGEIPDSQLILRAYQRWGEASVDRLVGDFAFVIWDSETSRLFAARDVAGSRPLFYAQRACTLLFGTTVESIVAHPDIQFDIDESRVAFFLAQPFGAYENPFIEGIEFLPPGHTLLASTHGINVRRYWHPEEIPPASSASLDDYAEQLRSLVERAIEDRLCQNHPVGSHISGGLDSTGISVLAHRLLRNNGSRLDMSYAWAPPICDLYPLVEKAFDERFQIADLSKREGFDCVFGSASSDDYMSFLKRNIAFENSTDLFEELPLMEQAAGRKTRVMLSGWGGDECVTFGLRGYPSWLLGQRRFKDLFNLARTCGGGLRKPIGVSKFIFQLGILPLCSDKVYSAFSPYLKTRQLLRLSAPALMARYPDAYKKTSLIWRDAKDPFSMQCALLKNGHLSARMSLWSTWAGPLGIQYRYPLLDKRLIEYSLSLPPDMLWQKRSDRIVYREAMRDVLPKRVSKYDTANEEKRKKISFYCWKKLKSDVSVYREIHCPWLDMEALVKRIEEAPVAIEDFDLLSFIPLHYGMRVLELWRQGMHESGDYKGKGFDKIGDRGRYENRY</sequence>
<evidence type="ECO:0000256" key="6">
    <source>
        <dbReference type="ARBA" id="ARBA00022962"/>
    </source>
</evidence>
<evidence type="ECO:0000256" key="1">
    <source>
        <dbReference type="ARBA" id="ARBA00005187"/>
    </source>
</evidence>
<accession>A0A1I7BDZ1</accession>
<dbReference type="PIRSF" id="PIRSF001589">
    <property type="entry name" value="Asn_synthetase_glu-h"/>
    <property type="match status" value="1"/>
</dbReference>
<dbReference type="Proteomes" id="UP000199594">
    <property type="component" value="Unassembled WGS sequence"/>
</dbReference>
<comment type="catalytic activity">
    <reaction evidence="7">
        <text>L-aspartate + L-glutamine + ATP + H2O = L-asparagine + L-glutamate + AMP + diphosphate + H(+)</text>
        <dbReference type="Rhea" id="RHEA:12228"/>
        <dbReference type="ChEBI" id="CHEBI:15377"/>
        <dbReference type="ChEBI" id="CHEBI:15378"/>
        <dbReference type="ChEBI" id="CHEBI:29985"/>
        <dbReference type="ChEBI" id="CHEBI:29991"/>
        <dbReference type="ChEBI" id="CHEBI:30616"/>
        <dbReference type="ChEBI" id="CHEBI:33019"/>
        <dbReference type="ChEBI" id="CHEBI:58048"/>
        <dbReference type="ChEBI" id="CHEBI:58359"/>
        <dbReference type="ChEBI" id="CHEBI:456215"/>
        <dbReference type="EC" id="6.3.5.4"/>
    </reaction>
</comment>
<evidence type="ECO:0000259" key="9">
    <source>
        <dbReference type="PROSITE" id="PS51278"/>
    </source>
</evidence>
<dbReference type="RefSeq" id="WP_089850522.1">
    <property type="nucleotide sequence ID" value="NZ_FPAQ01000025.1"/>
</dbReference>
<dbReference type="PANTHER" id="PTHR43284">
    <property type="entry name" value="ASPARAGINE SYNTHETASE (GLUTAMINE-HYDROLYZING)"/>
    <property type="match status" value="1"/>
</dbReference>
<dbReference type="Gene3D" id="3.40.50.620">
    <property type="entry name" value="HUPs"/>
    <property type="match status" value="2"/>
</dbReference>
<dbReference type="InterPro" id="IPR006426">
    <property type="entry name" value="Asn_synth_AEB"/>
</dbReference>
<name>A0A1I7BDZ1_9GAMM</name>
<dbReference type="InterPro" id="IPR001962">
    <property type="entry name" value="Asn_synthase"/>
</dbReference>
<dbReference type="SUPFAM" id="SSF56235">
    <property type="entry name" value="N-terminal nucleophile aminohydrolases (Ntn hydrolases)"/>
    <property type="match status" value="1"/>
</dbReference>
<dbReference type="EC" id="6.3.5.4" evidence="3"/>
<comment type="similarity">
    <text evidence="2">Belongs to the asparagine synthetase family.</text>
</comment>
<keyword evidence="5 8" id="KW-0067">ATP-binding</keyword>
<feature type="binding site" evidence="8">
    <location>
        <position position="98"/>
    </location>
    <ligand>
        <name>L-glutamine</name>
        <dbReference type="ChEBI" id="CHEBI:58359"/>
    </ligand>
</feature>
<dbReference type="CDD" id="cd00712">
    <property type="entry name" value="AsnB"/>
    <property type="match status" value="1"/>
</dbReference>
<dbReference type="EMBL" id="FPAQ01000025">
    <property type="protein sequence ID" value="SFT85446.1"/>
    <property type="molecule type" value="Genomic_DNA"/>
</dbReference>
<dbReference type="PROSITE" id="PS51278">
    <property type="entry name" value="GATASE_TYPE_2"/>
    <property type="match status" value="1"/>
</dbReference>
<dbReference type="GO" id="GO:0004066">
    <property type="term" value="F:asparagine synthase (glutamine-hydrolyzing) activity"/>
    <property type="evidence" value="ECO:0007669"/>
    <property type="project" value="UniProtKB-EC"/>
</dbReference>
<dbReference type="InterPro" id="IPR017932">
    <property type="entry name" value="GATase_2_dom"/>
</dbReference>
<dbReference type="Gene3D" id="3.60.20.10">
    <property type="entry name" value="Glutamine Phosphoribosylpyrophosphate, subunit 1, domain 1"/>
    <property type="match status" value="1"/>
</dbReference>
<evidence type="ECO:0000256" key="5">
    <source>
        <dbReference type="ARBA" id="ARBA00022840"/>
    </source>
</evidence>
<dbReference type="Pfam" id="PF00733">
    <property type="entry name" value="Asn_synthase"/>
    <property type="match status" value="1"/>
</dbReference>
<dbReference type="Pfam" id="PF13537">
    <property type="entry name" value="GATase_7"/>
    <property type="match status" value="1"/>
</dbReference>
<gene>
    <name evidence="10" type="ORF">SAMN04487956_12547</name>
</gene>
<feature type="domain" description="Glutamine amidotransferase type-2" evidence="9">
    <location>
        <begin position="2"/>
        <end position="211"/>
    </location>
</feature>